<dbReference type="Proteomes" id="UP000094172">
    <property type="component" value="Unassembled WGS sequence"/>
</dbReference>
<gene>
    <name evidence="1" type="ORF">AUC70_04680</name>
</gene>
<evidence type="ECO:0000313" key="1">
    <source>
        <dbReference type="EMBL" id="ODR95043.1"/>
    </source>
</evidence>
<sequence>MWTVIGGALTLIWAFGEGLYKEYRDEVMWAPEPFLGDRVGILLARLENDPGNEYAFRVRSALEHQFPINADGSASVEVNLYPKRLELPEHGRLSENIVQANAEGREWLKEQKADLLIWGRALPTAKMLELRILTREPQVQSGTAQPELYPIKIPSEFSEQIGTALAGMVAGAGASAWSQRGGYLSPARAQDLYGRMARLKTLQSELPDSLDEETRTELNNNIKMARAQIGGALLADGNSSLAMQVLSDLFPNQDSEKDNSLLTTQPFLAAEIIADVVSQFSAVVDQMSPDDAVTIMSLVDQTSQTFDEGYADGTFGKVEYAYLTGLLAKLAGDIETFVGQNDEAEKSYARAAEKFETVLGELPPTHDALSRARVQSYLGEAELSLARLSPRKEAERLLDASIANFSEALDAVSPEAAPRDAVRFGTLMATAELARAEWT</sequence>
<organism evidence="1 2">
    <name type="scientific">Methyloceanibacter stevinii</name>
    <dbReference type="NCBI Taxonomy" id="1774970"/>
    <lineage>
        <taxon>Bacteria</taxon>
        <taxon>Pseudomonadati</taxon>
        <taxon>Pseudomonadota</taxon>
        <taxon>Alphaproteobacteria</taxon>
        <taxon>Hyphomicrobiales</taxon>
        <taxon>Hyphomicrobiaceae</taxon>
        <taxon>Methyloceanibacter</taxon>
    </lineage>
</organism>
<comment type="caution">
    <text evidence="1">The sequence shown here is derived from an EMBL/GenBank/DDBJ whole genome shotgun (WGS) entry which is preliminary data.</text>
</comment>
<name>A0A1E3VND6_9HYPH</name>
<proteinExistence type="predicted"/>
<dbReference type="EMBL" id="LPWE01000011">
    <property type="protein sequence ID" value="ODR95043.1"/>
    <property type="molecule type" value="Genomic_DNA"/>
</dbReference>
<reference evidence="1 2" key="1">
    <citation type="journal article" date="2016" name="Environ. Microbiol.">
        <title>New Methyloceanibacter diversity from North Sea sediments includes methanotroph containing solely the soluble methane monooxygenase.</title>
        <authorList>
            <person name="Vekeman B."/>
            <person name="Kerckhof F.M."/>
            <person name="Cremers G."/>
            <person name="de Vos P."/>
            <person name="Vandamme P."/>
            <person name="Boon N."/>
            <person name="Op den Camp H.J."/>
            <person name="Heylen K."/>
        </authorList>
    </citation>
    <scope>NUCLEOTIDE SEQUENCE [LARGE SCALE GENOMIC DNA]</scope>
    <source>
        <strain evidence="1 2">R-67176</strain>
    </source>
</reference>
<accession>A0A1E3VND6</accession>
<dbReference type="AlphaFoldDB" id="A0A1E3VND6"/>
<evidence type="ECO:0000313" key="2">
    <source>
        <dbReference type="Proteomes" id="UP000094172"/>
    </source>
</evidence>
<protein>
    <submittedName>
        <fullName evidence="1">Uncharacterized protein</fullName>
    </submittedName>
</protein>
<keyword evidence="2" id="KW-1185">Reference proteome</keyword>